<comment type="caution">
    <text evidence="8">The sequence shown here is derived from an EMBL/GenBank/DDBJ whole genome shotgun (WGS) entry which is preliminary data.</text>
</comment>
<dbReference type="AlphaFoldDB" id="A0A0S8GJ10"/>
<dbReference type="Proteomes" id="UP000051096">
    <property type="component" value="Unassembled WGS sequence"/>
</dbReference>
<dbReference type="SUPFAM" id="SSF48013">
    <property type="entry name" value="NusB-like"/>
    <property type="match status" value="1"/>
</dbReference>
<evidence type="ECO:0000256" key="2">
    <source>
        <dbReference type="ARBA" id="ARBA00022814"/>
    </source>
</evidence>
<dbReference type="Gene3D" id="1.10.940.10">
    <property type="entry name" value="NusB-like"/>
    <property type="match status" value="1"/>
</dbReference>
<evidence type="ECO:0000256" key="1">
    <source>
        <dbReference type="ARBA" id="ARBA00005952"/>
    </source>
</evidence>
<organism evidence="8 9">
    <name type="scientific">candidate division WOR_3 bacterium SM23_60</name>
    <dbReference type="NCBI Taxonomy" id="1703780"/>
    <lineage>
        <taxon>Bacteria</taxon>
        <taxon>Bacteria division WOR-3</taxon>
    </lineage>
</organism>
<keyword evidence="4 6" id="KW-0805">Transcription regulation</keyword>
<proteinExistence type="inferred from homology"/>
<evidence type="ECO:0000256" key="5">
    <source>
        <dbReference type="ARBA" id="ARBA00023163"/>
    </source>
</evidence>
<dbReference type="GO" id="GO:0006353">
    <property type="term" value="P:DNA-templated transcription termination"/>
    <property type="evidence" value="ECO:0007669"/>
    <property type="project" value="UniProtKB-UniRule"/>
</dbReference>
<sequence length="138" mass="15653">MGRRLAREFALKILYRYEAGDRDLPGVCAAVLEGKEYSREDTTFCRELVNKTVDCLDTIDSSIMAVLENWDYDRISVIDRILLRIGTCEILYFDDIPAQVSINEAIELGKRYGGADSGRFINGVLDAIKRKYESSNSK</sequence>
<feature type="domain" description="NusB/RsmB/TIM44" evidence="7">
    <location>
        <begin position="6"/>
        <end position="130"/>
    </location>
</feature>
<dbReference type="Pfam" id="PF01029">
    <property type="entry name" value="NusB"/>
    <property type="match status" value="1"/>
</dbReference>
<dbReference type="GO" id="GO:0003723">
    <property type="term" value="F:RNA binding"/>
    <property type="evidence" value="ECO:0007669"/>
    <property type="project" value="UniProtKB-UniRule"/>
</dbReference>
<evidence type="ECO:0000313" key="9">
    <source>
        <dbReference type="Proteomes" id="UP000051096"/>
    </source>
</evidence>
<dbReference type="NCBIfam" id="TIGR01951">
    <property type="entry name" value="nusB"/>
    <property type="match status" value="1"/>
</dbReference>
<dbReference type="EMBL" id="LJUO01000052">
    <property type="protein sequence ID" value="KPK71820.1"/>
    <property type="molecule type" value="Genomic_DNA"/>
</dbReference>
<evidence type="ECO:0000259" key="7">
    <source>
        <dbReference type="Pfam" id="PF01029"/>
    </source>
</evidence>
<evidence type="ECO:0000256" key="3">
    <source>
        <dbReference type="ARBA" id="ARBA00022884"/>
    </source>
</evidence>
<dbReference type="GO" id="GO:0031564">
    <property type="term" value="P:transcription antitermination"/>
    <property type="evidence" value="ECO:0007669"/>
    <property type="project" value="UniProtKB-KW"/>
</dbReference>
<dbReference type="InterPro" id="IPR011605">
    <property type="entry name" value="NusB_fam"/>
</dbReference>
<comment type="function">
    <text evidence="6">Involved in transcription antitermination. Required for transcription of ribosomal RNA (rRNA) genes. Binds specifically to the boxA antiterminator sequence of the ribosomal RNA (rrn) operons.</text>
</comment>
<evidence type="ECO:0000256" key="4">
    <source>
        <dbReference type="ARBA" id="ARBA00023015"/>
    </source>
</evidence>
<dbReference type="InterPro" id="IPR035926">
    <property type="entry name" value="NusB-like_sf"/>
</dbReference>
<comment type="similarity">
    <text evidence="1 6">Belongs to the NusB family.</text>
</comment>
<dbReference type="InterPro" id="IPR006027">
    <property type="entry name" value="NusB_RsmB_TIM44"/>
</dbReference>
<keyword evidence="2 6" id="KW-0889">Transcription antitermination</keyword>
<protein>
    <recommendedName>
        <fullName evidence="6">Transcription antitermination protein NusB</fullName>
    </recommendedName>
    <alternativeName>
        <fullName evidence="6">Antitermination factor NusB</fullName>
    </alternativeName>
</protein>
<dbReference type="HAMAP" id="MF_00073">
    <property type="entry name" value="NusB"/>
    <property type="match status" value="1"/>
</dbReference>
<keyword evidence="5 6" id="KW-0804">Transcription</keyword>
<keyword evidence="3 6" id="KW-0694">RNA-binding</keyword>
<gene>
    <name evidence="6" type="primary">nusB</name>
    <name evidence="8" type="ORF">AMJ87_06480</name>
</gene>
<dbReference type="GO" id="GO:0005829">
    <property type="term" value="C:cytosol"/>
    <property type="evidence" value="ECO:0007669"/>
    <property type="project" value="TreeGrafter"/>
</dbReference>
<dbReference type="PATRIC" id="fig|1703780.3.peg.2836"/>
<evidence type="ECO:0000256" key="6">
    <source>
        <dbReference type="HAMAP-Rule" id="MF_00073"/>
    </source>
</evidence>
<reference evidence="8 9" key="1">
    <citation type="journal article" date="2015" name="Microbiome">
        <title>Genomic resolution of linkages in carbon, nitrogen, and sulfur cycling among widespread estuary sediment bacteria.</title>
        <authorList>
            <person name="Baker B.J."/>
            <person name="Lazar C.S."/>
            <person name="Teske A.P."/>
            <person name="Dick G.J."/>
        </authorList>
    </citation>
    <scope>NUCLEOTIDE SEQUENCE [LARGE SCALE GENOMIC DNA]</scope>
    <source>
        <strain evidence="8">SM23_60</strain>
    </source>
</reference>
<dbReference type="PANTHER" id="PTHR11078">
    <property type="entry name" value="N UTILIZATION SUBSTANCE PROTEIN B-RELATED"/>
    <property type="match status" value="1"/>
</dbReference>
<dbReference type="PANTHER" id="PTHR11078:SF3">
    <property type="entry name" value="ANTITERMINATION NUSB DOMAIN-CONTAINING PROTEIN"/>
    <property type="match status" value="1"/>
</dbReference>
<name>A0A0S8GJ10_UNCW3</name>
<evidence type="ECO:0000313" key="8">
    <source>
        <dbReference type="EMBL" id="KPK71820.1"/>
    </source>
</evidence>
<accession>A0A0S8GJ10</accession>